<dbReference type="PANTHER" id="PTHR10746">
    <property type="entry name" value="50S RIBOSOMAL PROTEIN L4"/>
    <property type="match status" value="1"/>
</dbReference>
<dbReference type="Ensembl" id="ENSMMMT00000021843.1">
    <property type="protein sequence ID" value="ENSMMMP00000019229.1"/>
    <property type="gene ID" value="ENSMMMG00000017010.1"/>
</dbReference>
<evidence type="ECO:0000256" key="8">
    <source>
        <dbReference type="SAM" id="MobiDB-lite"/>
    </source>
</evidence>
<feature type="region of interest" description="Disordered" evidence="8">
    <location>
        <begin position="126"/>
        <end position="147"/>
    </location>
</feature>
<evidence type="ECO:0000256" key="5">
    <source>
        <dbReference type="ARBA" id="ARBA00023274"/>
    </source>
</evidence>
<dbReference type="InterPro" id="IPR013005">
    <property type="entry name" value="Ribosomal_uL4-like"/>
</dbReference>
<dbReference type="HAMAP" id="MF_01328_B">
    <property type="entry name" value="Ribosomal_uL4_B"/>
    <property type="match status" value="1"/>
</dbReference>
<dbReference type="GeneTree" id="ENSGT00390000014512"/>
<accession>A0A8C5ZSX2</accession>
<keyword evidence="5" id="KW-0687">Ribonucleoprotein</keyword>
<dbReference type="Gene3D" id="3.40.1370.10">
    <property type="match status" value="1"/>
</dbReference>
<dbReference type="GO" id="GO:0006412">
    <property type="term" value="P:translation"/>
    <property type="evidence" value="ECO:0007669"/>
    <property type="project" value="InterPro"/>
</dbReference>
<keyword evidence="4" id="KW-0496">Mitochondrion</keyword>
<dbReference type="GO" id="GO:0005743">
    <property type="term" value="C:mitochondrial inner membrane"/>
    <property type="evidence" value="ECO:0007669"/>
    <property type="project" value="UniProtKB-ARBA"/>
</dbReference>
<keyword evidence="10" id="KW-1185">Reference proteome</keyword>
<protein>
    <recommendedName>
        <fullName evidence="6">Large ribosomal subunit protein uL4m</fullName>
    </recommendedName>
    <alternativeName>
        <fullName evidence="7">39S ribosomal protein L4, mitochondrial</fullName>
    </alternativeName>
</protein>
<evidence type="ECO:0000256" key="6">
    <source>
        <dbReference type="ARBA" id="ARBA00040565"/>
    </source>
</evidence>
<dbReference type="InterPro" id="IPR002136">
    <property type="entry name" value="Ribosomal_uL4"/>
</dbReference>
<evidence type="ECO:0000256" key="4">
    <source>
        <dbReference type="ARBA" id="ARBA00023128"/>
    </source>
</evidence>
<name>A0A8C5ZSX2_MARMA</name>
<keyword evidence="3" id="KW-0689">Ribosomal protein</keyword>
<comment type="similarity">
    <text evidence="2">Belongs to the universal ribosomal protein uL4 family.</text>
</comment>
<dbReference type="GO" id="GO:0005762">
    <property type="term" value="C:mitochondrial large ribosomal subunit"/>
    <property type="evidence" value="ECO:0007669"/>
    <property type="project" value="Ensembl"/>
</dbReference>
<comment type="subcellular location">
    <subcellularLocation>
        <location evidence="1">Mitochondrion</location>
    </subcellularLocation>
</comment>
<dbReference type="Proteomes" id="UP000694407">
    <property type="component" value="Unplaced"/>
</dbReference>
<dbReference type="PANTHER" id="PTHR10746:SF6">
    <property type="entry name" value="LARGE RIBOSOMAL SUBUNIT PROTEIN UL4M"/>
    <property type="match status" value="1"/>
</dbReference>
<evidence type="ECO:0000313" key="10">
    <source>
        <dbReference type="Proteomes" id="UP000694407"/>
    </source>
</evidence>
<dbReference type="SUPFAM" id="SSF52166">
    <property type="entry name" value="Ribosomal protein L4"/>
    <property type="match status" value="1"/>
</dbReference>
<evidence type="ECO:0000256" key="7">
    <source>
        <dbReference type="ARBA" id="ARBA00082711"/>
    </source>
</evidence>
<reference evidence="9" key="2">
    <citation type="submission" date="2025-09" db="UniProtKB">
        <authorList>
            <consortium name="Ensembl"/>
        </authorList>
    </citation>
    <scope>IDENTIFICATION</scope>
</reference>
<dbReference type="AlphaFoldDB" id="A0A8C5ZSX2"/>
<evidence type="ECO:0000256" key="1">
    <source>
        <dbReference type="ARBA" id="ARBA00004173"/>
    </source>
</evidence>
<dbReference type="NCBIfam" id="TIGR03953">
    <property type="entry name" value="rplD_bact"/>
    <property type="match status" value="1"/>
</dbReference>
<dbReference type="Pfam" id="PF00573">
    <property type="entry name" value="Ribosomal_L4"/>
    <property type="match status" value="1"/>
</dbReference>
<dbReference type="InterPro" id="IPR023574">
    <property type="entry name" value="Ribosomal_uL4_dom_sf"/>
</dbReference>
<dbReference type="FunFam" id="3.40.1370.10:FF:000005">
    <property type="entry name" value="39S ribosomal protein L4, mitochondrial"/>
    <property type="match status" value="1"/>
</dbReference>
<evidence type="ECO:0000256" key="3">
    <source>
        <dbReference type="ARBA" id="ARBA00022980"/>
    </source>
</evidence>
<evidence type="ECO:0000313" key="9">
    <source>
        <dbReference type="Ensembl" id="ENSMMMP00000019229.1"/>
    </source>
</evidence>
<evidence type="ECO:0000256" key="2">
    <source>
        <dbReference type="ARBA" id="ARBA00010528"/>
    </source>
</evidence>
<organism evidence="9 10">
    <name type="scientific">Marmota marmota marmota</name>
    <name type="common">Alpine marmot</name>
    <dbReference type="NCBI Taxonomy" id="9994"/>
    <lineage>
        <taxon>Eukaryota</taxon>
        <taxon>Metazoa</taxon>
        <taxon>Chordata</taxon>
        <taxon>Craniata</taxon>
        <taxon>Vertebrata</taxon>
        <taxon>Euteleostomi</taxon>
        <taxon>Mammalia</taxon>
        <taxon>Eutheria</taxon>
        <taxon>Euarchontoglires</taxon>
        <taxon>Glires</taxon>
        <taxon>Rodentia</taxon>
        <taxon>Sciuromorpha</taxon>
        <taxon>Sciuridae</taxon>
        <taxon>Xerinae</taxon>
        <taxon>Marmotini</taxon>
        <taxon>Marmota</taxon>
    </lineage>
</organism>
<reference evidence="9" key="1">
    <citation type="submission" date="2025-08" db="UniProtKB">
        <authorList>
            <consortium name="Ensembl"/>
        </authorList>
    </citation>
    <scope>IDENTIFICATION</scope>
</reference>
<gene>
    <name evidence="9" type="primary">MRPL4</name>
</gene>
<dbReference type="GO" id="GO:0003735">
    <property type="term" value="F:structural constituent of ribosome"/>
    <property type="evidence" value="ECO:0007669"/>
    <property type="project" value="InterPro"/>
</dbReference>
<proteinExistence type="inferred from homology"/>
<sequence length="302" mass="33527">GGGRETGSEDKGREAGGSSLTLAYHLQGLSSLAEEAAPPAENSEPVAGAGLPEPVLRKCELPLPAHRRPVQAWVESLRGFEQERVGLAELHPDVFATAPRLDILHQVATWQKNFKRISYAKTKTRAEVRGGGRKPWPQKGSGRARHGSIRSPIWRGGGVAHGPRGPTSYYYMLPMKMRALGLKVALTVKLAQDDLHIVDSLELPTPDPQYLMELARYRRWGNSVFLVDLIHEEMPQNIVEATSGLKTFNLIPAVGLNVYSMLKHQSLVLTLPTVAFLENKLLWQDSRYSPLYPFHLPYSNFP</sequence>